<dbReference type="PANTHER" id="PTHR44591:SF3">
    <property type="entry name" value="RESPONSE REGULATORY DOMAIN-CONTAINING PROTEIN"/>
    <property type="match status" value="1"/>
</dbReference>
<evidence type="ECO:0000259" key="2">
    <source>
        <dbReference type="PROSITE" id="PS50110"/>
    </source>
</evidence>
<dbReference type="AlphaFoldDB" id="A0A0F9CYJ8"/>
<evidence type="ECO:0000256" key="1">
    <source>
        <dbReference type="ARBA" id="ARBA00022553"/>
    </source>
</evidence>
<comment type="caution">
    <text evidence="3">The sequence shown here is derived from an EMBL/GenBank/DDBJ whole genome shotgun (WGS) entry which is preliminary data.</text>
</comment>
<dbReference type="InterPro" id="IPR011006">
    <property type="entry name" value="CheY-like_superfamily"/>
</dbReference>
<feature type="domain" description="Response regulatory" evidence="2">
    <location>
        <begin position="125"/>
        <end position="241"/>
    </location>
</feature>
<dbReference type="InterPro" id="IPR001789">
    <property type="entry name" value="Sig_transdc_resp-reg_receiver"/>
</dbReference>
<dbReference type="GO" id="GO:0000160">
    <property type="term" value="P:phosphorelay signal transduction system"/>
    <property type="evidence" value="ECO:0007669"/>
    <property type="project" value="InterPro"/>
</dbReference>
<gene>
    <name evidence="3" type="ORF">LCGC14_2553200</name>
</gene>
<evidence type="ECO:0000313" key="3">
    <source>
        <dbReference type="EMBL" id="KKL10701.1"/>
    </source>
</evidence>
<protein>
    <recommendedName>
        <fullName evidence="2">Response regulatory domain-containing protein</fullName>
    </recommendedName>
</protein>
<dbReference type="EMBL" id="LAZR01041954">
    <property type="protein sequence ID" value="KKL10701.1"/>
    <property type="molecule type" value="Genomic_DNA"/>
</dbReference>
<keyword evidence="1" id="KW-0597">Phosphoprotein</keyword>
<feature type="domain" description="Response regulatory" evidence="2">
    <location>
        <begin position="6"/>
        <end position="120"/>
    </location>
</feature>
<proteinExistence type="predicted"/>
<dbReference type="PANTHER" id="PTHR44591">
    <property type="entry name" value="STRESS RESPONSE REGULATOR PROTEIN 1"/>
    <property type="match status" value="1"/>
</dbReference>
<dbReference type="PROSITE" id="PS50110">
    <property type="entry name" value="RESPONSE_REGULATORY"/>
    <property type="match status" value="2"/>
</dbReference>
<dbReference type="SMART" id="SM00448">
    <property type="entry name" value="REC"/>
    <property type="match status" value="2"/>
</dbReference>
<dbReference type="Pfam" id="PF00072">
    <property type="entry name" value="Response_reg"/>
    <property type="match status" value="2"/>
</dbReference>
<dbReference type="InterPro" id="IPR050595">
    <property type="entry name" value="Bact_response_regulator"/>
</dbReference>
<dbReference type="Gene3D" id="3.40.50.2300">
    <property type="match status" value="2"/>
</dbReference>
<reference evidence="3" key="1">
    <citation type="journal article" date="2015" name="Nature">
        <title>Complex archaea that bridge the gap between prokaryotes and eukaryotes.</title>
        <authorList>
            <person name="Spang A."/>
            <person name="Saw J.H."/>
            <person name="Jorgensen S.L."/>
            <person name="Zaremba-Niedzwiedzka K."/>
            <person name="Martijn J."/>
            <person name="Lind A.E."/>
            <person name="van Eijk R."/>
            <person name="Schleper C."/>
            <person name="Guy L."/>
            <person name="Ettema T.J."/>
        </authorList>
    </citation>
    <scope>NUCLEOTIDE SEQUENCE</scope>
</reference>
<organism evidence="3">
    <name type="scientific">marine sediment metagenome</name>
    <dbReference type="NCBI Taxonomy" id="412755"/>
    <lineage>
        <taxon>unclassified sequences</taxon>
        <taxon>metagenomes</taxon>
        <taxon>ecological metagenomes</taxon>
    </lineage>
</organism>
<accession>A0A0F9CYJ8</accession>
<dbReference type="SUPFAM" id="SSF52172">
    <property type="entry name" value="CheY-like"/>
    <property type="match status" value="2"/>
</dbReference>
<name>A0A0F9CYJ8_9ZZZZ</name>
<sequence>MKTGKKILVVDDNTEFCENITDVLELEGYETVEVYDGLDALDAVKEDGFDLVLMDVKMPRMDGVETFRRLKEISPVLPVIMMSAFMVEDLIRLSLQEGAFGAYQKPLDLKRLFFSIERALPNGALIMIADDNEELCANLSDTLGEKGYRVTVAKNGETAVKMARENKFDIILMDMKLPFMDGLKTVMAIRNFRSDVQTIIITGHKEEMGNLIEQALKEKAYTCMEKPLDMDHLLECIHNILESDTRN</sequence>